<proteinExistence type="predicted"/>
<dbReference type="KEGG" id="lmok:CQ02_13905"/>
<dbReference type="Proteomes" id="UP000527632">
    <property type="component" value="Unassembled WGS sequence"/>
</dbReference>
<evidence type="ECO:0000313" key="5">
    <source>
        <dbReference type="Proteomes" id="UP000527632"/>
    </source>
</evidence>
<dbReference type="Proteomes" id="UP000528151">
    <property type="component" value="Unassembled WGS sequence"/>
</dbReference>
<evidence type="ECO:0000313" key="3">
    <source>
        <dbReference type="EMBL" id="EAH4242563.1"/>
    </source>
</evidence>
<evidence type="ECO:0000313" key="4">
    <source>
        <dbReference type="Proteomes" id="UP000365297"/>
    </source>
</evidence>
<dbReference type="Proteomes" id="UP000365297">
    <property type="component" value="Unassembled WGS sequence"/>
</dbReference>
<name>A0A5M1RYL9_LISMN</name>
<evidence type="ECO:0000313" key="2">
    <source>
        <dbReference type="EMBL" id="EAG4460800.1"/>
    </source>
</evidence>
<evidence type="ECO:0000313" key="1">
    <source>
        <dbReference type="EMBL" id="EAC5550454.1"/>
    </source>
</evidence>
<evidence type="ECO:0000313" key="6">
    <source>
        <dbReference type="Proteomes" id="UP000528151"/>
    </source>
</evidence>
<accession>A0A5M1RYL9</accession>
<dbReference type="RefSeq" id="WP_010959084.1">
    <property type="nucleotide sequence ID" value="NC_021825.2"/>
</dbReference>
<gene>
    <name evidence="1" type="ORF">ARY78_08445</name>
    <name evidence="2" type="ORF">CA369_00730</name>
    <name evidence="3" type="ORF">E5F58_11265</name>
</gene>
<dbReference type="EMBL" id="AABGUK010000004">
    <property type="protein sequence ID" value="EAH4242563.1"/>
    <property type="molecule type" value="Genomic_DNA"/>
</dbReference>
<dbReference type="EMBL" id="AABBZO010000001">
    <property type="protein sequence ID" value="EAG4460800.1"/>
    <property type="molecule type" value="Genomic_DNA"/>
</dbReference>
<dbReference type="EMBL" id="AAAIXK010000004">
    <property type="protein sequence ID" value="EAC5550454.1"/>
    <property type="molecule type" value="Genomic_DNA"/>
</dbReference>
<organism evidence="3 5">
    <name type="scientific">Listeria monocytogenes</name>
    <dbReference type="NCBI Taxonomy" id="1639"/>
    <lineage>
        <taxon>Bacteria</taxon>
        <taxon>Bacillati</taxon>
        <taxon>Bacillota</taxon>
        <taxon>Bacilli</taxon>
        <taxon>Bacillales</taxon>
        <taxon>Listeriaceae</taxon>
        <taxon>Listeria</taxon>
    </lineage>
</organism>
<reference evidence="3 5" key="1">
    <citation type="submission" date="2019-04" db="EMBL/GenBank/DDBJ databases">
        <authorList>
            <consortium name="GenomeTrakr: Next Generation Sequencing Network for Food Pathogen Tracability"/>
        </authorList>
    </citation>
    <scope>NUCLEOTIDE SEQUENCE [LARGE SCALE GENOMIC DNA]</scope>
    <source>
        <strain evidence="2 6">CFSAN063727</strain>
        <strain evidence="1 4">FDA00007096</strain>
        <strain evidence="3 5">LS1344</strain>
    </source>
</reference>
<protein>
    <submittedName>
        <fullName evidence="3">Uncharacterized protein</fullName>
    </submittedName>
</protein>
<sequence length="76" mass="8824">MKLILIADIVDSRVKEYPYLEGLTLYCFVDNSDLYLQITNNADTGHSIYKLLINDDDTTSTQDIRYLNKKDMKKTT</sequence>
<comment type="caution">
    <text evidence="3">The sequence shown here is derived from an EMBL/GenBank/DDBJ whole genome shotgun (WGS) entry which is preliminary data.</text>
</comment>
<dbReference type="AlphaFoldDB" id="A0A5M1RYL9"/>